<dbReference type="EMBL" id="JBHRTB010000010">
    <property type="protein sequence ID" value="MFC3142696.1"/>
    <property type="molecule type" value="Genomic_DNA"/>
</dbReference>
<dbReference type="CDD" id="cd10451">
    <property type="entry name" value="GIY-YIG_LuxR_like"/>
    <property type="match status" value="1"/>
</dbReference>
<dbReference type="Proteomes" id="UP001595632">
    <property type="component" value="Unassembled WGS sequence"/>
</dbReference>
<name>A0ABV7GQE2_9RHOB</name>
<dbReference type="RefSeq" id="WP_275633488.1">
    <property type="nucleotide sequence ID" value="NZ_JARGYD010000005.1"/>
</dbReference>
<reference evidence="2" key="1">
    <citation type="journal article" date="2019" name="Int. J. Syst. Evol. Microbiol.">
        <title>The Global Catalogue of Microorganisms (GCM) 10K type strain sequencing project: providing services to taxonomists for standard genome sequencing and annotation.</title>
        <authorList>
            <consortium name="The Broad Institute Genomics Platform"/>
            <consortium name="The Broad Institute Genome Sequencing Center for Infectious Disease"/>
            <person name="Wu L."/>
            <person name="Ma J."/>
        </authorList>
    </citation>
    <scope>NUCLEOTIDE SEQUENCE [LARGE SCALE GENOMIC DNA]</scope>
    <source>
        <strain evidence="2">KCTC 52366</strain>
    </source>
</reference>
<evidence type="ECO:0000313" key="1">
    <source>
        <dbReference type="EMBL" id="MFC3142696.1"/>
    </source>
</evidence>
<evidence type="ECO:0000313" key="2">
    <source>
        <dbReference type="Proteomes" id="UP001595632"/>
    </source>
</evidence>
<sequence length="102" mass="11570">MDRRTIKTQWKDTPPDAGIYAVRVGTGVWIGATLRLGAAERRLRFTLKTGGARPPALQAAYRGEMKFEVLERFDEDISPMARERLSKERRAHWVERTGGTAL</sequence>
<accession>A0ABV7GQE2</accession>
<protein>
    <submittedName>
        <fullName evidence="1">GIY-YIG nuclease family protein</fullName>
    </submittedName>
</protein>
<organism evidence="1 2">
    <name type="scientific">Psychromarinibacter halotolerans</name>
    <dbReference type="NCBI Taxonomy" id="1775175"/>
    <lineage>
        <taxon>Bacteria</taxon>
        <taxon>Pseudomonadati</taxon>
        <taxon>Pseudomonadota</taxon>
        <taxon>Alphaproteobacteria</taxon>
        <taxon>Rhodobacterales</taxon>
        <taxon>Paracoccaceae</taxon>
        <taxon>Psychromarinibacter</taxon>
    </lineage>
</organism>
<keyword evidence="2" id="KW-1185">Reference proteome</keyword>
<gene>
    <name evidence="1" type="ORF">ACFOGP_08245</name>
</gene>
<comment type="caution">
    <text evidence="1">The sequence shown here is derived from an EMBL/GenBank/DDBJ whole genome shotgun (WGS) entry which is preliminary data.</text>
</comment>
<proteinExistence type="predicted"/>